<evidence type="ECO:0000313" key="4">
    <source>
        <dbReference type="Proteomes" id="UP000297649"/>
    </source>
</evidence>
<keyword evidence="1" id="KW-1133">Transmembrane helix</keyword>
<accession>A0A6H3NT93</accession>
<feature type="transmembrane region" description="Helical" evidence="1">
    <location>
        <begin position="160"/>
        <end position="186"/>
    </location>
</feature>
<feature type="transmembrane region" description="Helical" evidence="1">
    <location>
        <begin position="86"/>
        <end position="104"/>
    </location>
</feature>
<feature type="transmembrane region" description="Helical" evidence="1">
    <location>
        <begin position="198"/>
        <end position="226"/>
    </location>
</feature>
<sequence length="450" mass="52456">MRLTFVILLVFLTILNVLPHLSQDLSPYDTGLYHQHIVEIIKQEGLIIGSANLHDRIGFNNSNFYLVAVLEKLIPFVPGHYLLNPIVYFGTIAYLISLIFYLPHYKIAYKIIALGVIISISLHPLFIVSISPDTIAYCLSIVFIFKILLKSPGKSLHFEFLLFAILITVKFSSIFLALMFVPFFLGRNRRIYFKKLSEYIFICLFVIAPWILSNYLISGFVVYPVLQLDFLSPEWKLPLSLAQSHMETIKSWALSQGLGNAKYTNVWQYFFNWYETYSVNNIHGSFYLISLYKLMLPFLFIYVLSFLLNANRYQKLFEFVFILFLINSLWFFSAPDPRFSYATLLIFPFTIFSYSITKLFNKKSVALSKTIILLLILFSMARICFIDFGFIDKMKAPKIQTEGNWVPTKYGFMTFEPKADQCWDVSIFCNPYKNRNLKLIDGDWKKIIEL</sequence>
<evidence type="ECO:0000259" key="2">
    <source>
        <dbReference type="Pfam" id="PF26626"/>
    </source>
</evidence>
<feature type="transmembrane region" description="Helical" evidence="1">
    <location>
        <begin position="125"/>
        <end position="148"/>
    </location>
</feature>
<dbReference type="OrthoDB" id="344987at2"/>
<dbReference type="AlphaFoldDB" id="A0A6H3NT93"/>
<feature type="domain" description="DUF8201" evidence="2">
    <location>
        <begin position="6"/>
        <end position="344"/>
    </location>
</feature>
<proteinExistence type="predicted"/>
<dbReference type="EMBL" id="RQHU01000019">
    <property type="protein sequence ID" value="TGN12244.1"/>
    <property type="molecule type" value="Genomic_DNA"/>
</dbReference>
<name>A0A6H3NT93_9LEPT</name>
<keyword evidence="1" id="KW-0812">Transmembrane</keyword>
<feature type="transmembrane region" description="Helical" evidence="1">
    <location>
        <begin position="286"/>
        <end position="309"/>
    </location>
</feature>
<evidence type="ECO:0000313" key="3">
    <source>
        <dbReference type="EMBL" id="TGN12244.1"/>
    </source>
</evidence>
<dbReference type="RefSeq" id="WP_135746433.1">
    <property type="nucleotide sequence ID" value="NZ_RQHT01000015.1"/>
</dbReference>
<dbReference type="Pfam" id="PF26626">
    <property type="entry name" value="DUF8201"/>
    <property type="match status" value="1"/>
</dbReference>
<feature type="transmembrane region" description="Helical" evidence="1">
    <location>
        <begin position="372"/>
        <end position="391"/>
    </location>
</feature>
<organism evidence="3 4">
    <name type="scientific">Leptospira bandrabouensis</name>
    <dbReference type="NCBI Taxonomy" id="2484903"/>
    <lineage>
        <taxon>Bacteria</taxon>
        <taxon>Pseudomonadati</taxon>
        <taxon>Spirochaetota</taxon>
        <taxon>Spirochaetia</taxon>
        <taxon>Leptospirales</taxon>
        <taxon>Leptospiraceae</taxon>
        <taxon>Leptospira</taxon>
    </lineage>
</organism>
<feature type="transmembrane region" description="Helical" evidence="1">
    <location>
        <begin position="339"/>
        <end position="360"/>
    </location>
</feature>
<gene>
    <name evidence="3" type="ORF">EHR08_12710</name>
</gene>
<evidence type="ECO:0000256" key="1">
    <source>
        <dbReference type="SAM" id="Phobius"/>
    </source>
</evidence>
<dbReference type="NCBIfam" id="NF047510">
    <property type="entry name" value="LIC_10190_fam"/>
    <property type="match status" value="1"/>
</dbReference>
<dbReference type="InterPro" id="IPR058514">
    <property type="entry name" value="DUF8201"/>
</dbReference>
<keyword evidence="4" id="KW-1185">Reference proteome</keyword>
<protein>
    <recommendedName>
        <fullName evidence="2">DUF8201 domain-containing protein</fullName>
    </recommendedName>
</protein>
<keyword evidence="1" id="KW-0472">Membrane</keyword>
<reference evidence="3" key="1">
    <citation type="journal article" date="2019" name="PLoS Negl. Trop. Dis.">
        <title>Revisiting the worldwide diversity of Leptospira species in the environment.</title>
        <authorList>
            <person name="Vincent A.T."/>
            <person name="Schiettekatte O."/>
            <person name="Bourhy P."/>
            <person name="Veyrier F.J."/>
            <person name="Picardeau M."/>
        </authorList>
    </citation>
    <scope>NUCLEOTIDE SEQUENCE [LARGE SCALE GENOMIC DNA]</scope>
    <source>
        <strain evidence="3">201601109</strain>
    </source>
</reference>
<dbReference type="Proteomes" id="UP000297649">
    <property type="component" value="Unassembled WGS sequence"/>
</dbReference>
<comment type="caution">
    <text evidence="3">The sequence shown here is derived from an EMBL/GenBank/DDBJ whole genome shotgun (WGS) entry which is preliminary data.</text>
</comment>
<dbReference type="InterPro" id="IPR058065">
    <property type="entry name" value="LIC_10190-like"/>
</dbReference>
<feature type="transmembrane region" description="Helical" evidence="1">
    <location>
        <begin position="316"/>
        <end position="333"/>
    </location>
</feature>